<protein>
    <submittedName>
        <fullName evidence="4">CDP-alcohol phosphatidyltransferase</fullName>
    </submittedName>
</protein>
<dbReference type="InterPro" id="IPR048254">
    <property type="entry name" value="CDP_ALCOHOL_P_TRANSF_CS"/>
</dbReference>
<dbReference type="EMBL" id="LBZM01000016">
    <property type="protein sequence ID" value="KKR71883.1"/>
    <property type="molecule type" value="Genomic_DNA"/>
</dbReference>
<keyword evidence="3" id="KW-0472">Membrane</keyword>
<dbReference type="Pfam" id="PF01066">
    <property type="entry name" value="CDP-OH_P_transf"/>
    <property type="match status" value="1"/>
</dbReference>
<dbReference type="Gene3D" id="1.20.120.1760">
    <property type="match status" value="1"/>
</dbReference>
<proteinExistence type="inferred from homology"/>
<organism evidence="4 5">
    <name type="scientific">Candidatus Roizmanbacteria bacterium GW2011_GWB1_40_7</name>
    <dbReference type="NCBI Taxonomy" id="1618482"/>
    <lineage>
        <taxon>Bacteria</taxon>
        <taxon>Candidatus Roizmaniibacteriota</taxon>
    </lineage>
</organism>
<comment type="similarity">
    <text evidence="2">Belongs to the CDP-alcohol phosphatidyltransferase class-I family.</text>
</comment>
<evidence type="ECO:0000313" key="5">
    <source>
        <dbReference type="Proteomes" id="UP000034664"/>
    </source>
</evidence>
<evidence type="ECO:0000256" key="2">
    <source>
        <dbReference type="RuleBase" id="RU003750"/>
    </source>
</evidence>
<dbReference type="PATRIC" id="fig|1618482.3.peg.649"/>
<keyword evidence="3" id="KW-0812">Transmembrane</keyword>
<dbReference type="AlphaFoldDB" id="A0A0G0T484"/>
<feature type="transmembrane region" description="Helical" evidence="3">
    <location>
        <begin position="44"/>
        <end position="68"/>
    </location>
</feature>
<feature type="transmembrane region" description="Helical" evidence="3">
    <location>
        <begin position="166"/>
        <end position="186"/>
    </location>
</feature>
<accession>A0A0G0T484</accession>
<dbReference type="GO" id="GO:0016780">
    <property type="term" value="F:phosphotransferase activity, for other substituted phosphate groups"/>
    <property type="evidence" value="ECO:0007669"/>
    <property type="project" value="InterPro"/>
</dbReference>
<name>A0A0G0T484_9BACT</name>
<evidence type="ECO:0000313" key="4">
    <source>
        <dbReference type="EMBL" id="KKR71883.1"/>
    </source>
</evidence>
<keyword evidence="1 2" id="KW-0808">Transferase</keyword>
<gene>
    <name evidence="4" type="ORF">UU14_C0016G0003</name>
</gene>
<dbReference type="PROSITE" id="PS00379">
    <property type="entry name" value="CDP_ALCOHOL_P_TRANSF"/>
    <property type="match status" value="1"/>
</dbReference>
<dbReference type="GO" id="GO:0016020">
    <property type="term" value="C:membrane"/>
    <property type="evidence" value="ECO:0007669"/>
    <property type="project" value="InterPro"/>
</dbReference>
<reference evidence="4 5" key="1">
    <citation type="journal article" date="2015" name="Nature">
        <title>rRNA introns, odd ribosomes, and small enigmatic genomes across a large radiation of phyla.</title>
        <authorList>
            <person name="Brown C.T."/>
            <person name="Hug L.A."/>
            <person name="Thomas B.C."/>
            <person name="Sharon I."/>
            <person name="Castelle C.J."/>
            <person name="Singh A."/>
            <person name="Wilkins M.J."/>
            <person name="Williams K.H."/>
            <person name="Banfield J.F."/>
        </authorList>
    </citation>
    <scope>NUCLEOTIDE SEQUENCE [LARGE SCALE GENOMIC DNA]</scope>
</reference>
<dbReference type="InterPro" id="IPR000462">
    <property type="entry name" value="CDP-OH_P_trans"/>
</dbReference>
<dbReference type="Proteomes" id="UP000034664">
    <property type="component" value="Unassembled WGS sequence"/>
</dbReference>
<dbReference type="InterPro" id="IPR043130">
    <property type="entry name" value="CDP-OH_PTrfase_TM_dom"/>
</dbReference>
<keyword evidence="3" id="KW-1133">Transmembrane helix</keyword>
<dbReference type="GO" id="GO:0008654">
    <property type="term" value="P:phospholipid biosynthetic process"/>
    <property type="evidence" value="ECO:0007669"/>
    <property type="project" value="InterPro"/>
</dbReference>
<evidence type="ECO:0000256" key="1">
    <source>
        <dbReference type="ARBA" id="ARBA00022679"/>
    </source>
</evidence>
<sequence length="224" mass="25418">MSLYQTYLYQQYQKAGDTVRKFAGKIILRIVPNISPNQITLSSFVTGIIAAWLVAKGYWILGAVVYYISDVLDGIDGYVARETNKNSAYGAYLDSTLDRYIDVLMISAVVYSYVNQQVLPSYWIIILGIAILGVLLPSYTTHRAESLEKVALQFPIPFGRRIRMHLLVLGLVLGKPEYIIILFGIIGNMNIVWRLRPQTLTTYARLSKPEKESLPKTTIRKYTK</sequence>
<feature type="transmembrane region" description="Helical" evidence="3">
    <location>
        <begin position="121"/>
        <end position="139"/>
    </location>
</feature>
<comment type="caution">
    <text evidence="4">The sequence shown here is derived from an EMBL/GenBank/DDBJ whole genome shotgun (WGS) entry which is preliminary data.</text>
</comment>
<evidence type="ECO:0000256" key="3">
    <source>
        <dbReference type="SAM" id="Phobius"/>
    </source>
</evidence>